<accession>Q9DSX6</accession>
<reference evidence="1" key="1">
    <citation type="journal article" date="2000" name="J. Gen. Virol.">
        <title>Phylogenetic position of the Diadromus pulchellus ascovirus DNA polymerase among viruses with large double-stranded DNA genomes.</title>
        <authorList>
            <person name="Stasiak K."/>
            <person name="Demattei M.V."/>
            <person name="Federici B.A."/>
            <person name="Bigot Y."/>
        </authorList>
    </citation>
    <scope>NUCLEOTIDE SEQUENCE</scope>
</reference>
<name>Q9DSX6_9VIRU</name>
<sequence length="178" mass="21357">MRLCIFRPRGLKNETFRSIKIKTKMSIETVFSICEMRQEVISYLSLSRLHNLNASLGGRLDFEMDARFASSSLSDQVEFLDQYTSFVFRRYGVMFLGKLSREMSDDEWMECQRDSAVRWFGNIEEKRCYDTLKRTLSLKFCRDMLSRVPARVFKTRCFVADRGFWRKHNRYVYRQIII</sequence>
<proteinExistence type="predicted"/>
<dbReference type="EMBL" id="AJ279812">
    <property type="protein sequence ID" value="CAC19109.1"/>
    <property type="molecule type" value="Genomic_DNA"/>
</dbReference>
<evidence type="ECO:0000313" key="1">
    <source>
        <dbReference type="EMBL" id="CAC19109.1"/>
    </source>
</evidence>
<organism evidence="1">
    <name type="scientific">Diadromus pulchellus ascovirus 4a</name>
    <dbReference type="NCBI Taxonomy" id="158683"/>
    <lineage>
        <taxon>Viruses</taxon>
        <taxon>Varidnaviria</taxon>
        <taxon>Bamfordvirae</taxon>
        <taxon>Nucleocytoviricota</taxon>
        <taxon>Megaviricetes</taxon>
        <taxon>Pimascovirales</taxon>
        <taxon>Pimascovirales incertae sedis</taxon>
        <taxon>Ascoviridae</taxon>
        <taxon>Toursvirus</taxon>
        <taxon>Toursvirus dptv1a</taxon>
    </lineage>
</organism>
<protein>
    <submittedName>
        <fullName evidence="1">Uncharacterized protein</fullName>
    </submittedName>
</protein>